<dbReference type="Proteomes" id="UP001596105">
    <property type="component" value="Unassembled WGS sequence"/>
</dbReference>
<evidence type="ECO:0000313" key="2">
    <source>
        <dbReference type="EMBL" id="MFC5468183.1"/>
    </source>
</evidence>
<feature type="compositionally biased region" description="Basic and acidic residues" evidence="1">
    <location>
        <begin position="16"/>
        <end position="42"/>
    </location>
</feature>
<organism evidence="2 3">
    <name type="scientific">Cohnella suwonensis</name>
    <dbReference type="NCBI Taxonomy" id="696072"/>
    <lineage>
        <taxon>Bacteria</taxon>
        <taxon>Bacillati</taxon>
        <taxon>Bacillota</taxon>
        <taxon>Bacilli</taxon>
        <taxon>Bacillales</taxon>
        <taxon>Paenibacillaceae</taxon>
        <taxon>Cohnella</taxon>
    </lineage>
</organism>
<evidence type="ECO:0000313" key="3">
    <source>
        <dbReference type="Proteomes" id="UP001596105"/>
    </source>
</evidence>
<dbReference type="RefSeq" id="WP_209746608.1">
    <property type="nucleotide sequence ID" value="NZ_JBHSMH010000007.1"/>
</dbReference>
<comment type="caution">
    <text evidence="2">The sequence shown here is derived from an EMBL/GenBank/DDBJ whole genome shotgun (WGS) entry which is preliminary data.</text>
</comment>
<reference evidence="3" key="1">
    <citation type="journal article" date="2019" name="Int. J. Syst. Evol. Microbiol.">
        <title>The Global Catalogue of Microorganisms (GCM) 10K type strain sequencing project: providing services to taxonomists for standard genome sequencing and annotation.</title>
        <authorList>
            <consortium name="The Broad Institute Genomics Platform"/>
            <consortium name="The Broad Institute Genome Sequencing Center for Infectious Disease"/>
            <person name="Wu L."/>
            <person name="Ma J."/>
        </authorList>
    </citation>
    <scope>NUCLEOTIDE SEQUENCE [LARGE SCALE GENOMIC DNA]</scope>
    <source>
        <strain evidence="3">CCUG 57113</strain>
    </source>
</reference>
<protein>
    <submittedName>
        <fullName evidence="2">Uncharacterized protein</fullName>
    </submittedName>
</protein>
<proteinExistence type="predicted"/>
<evidence type="ECO:0000256" key="1">
    <source>
        <dbReference type="SAM" id="MobiDB-lite"/>
    </source>
</evidence>
<sequence>MADQNHTPEAAGQEPEEARADNAEKIKLEDLSQKASEKEMEKVTGGTRHKPSFS</sequence>
<dbReference type="EMBL" id="JBHSMH010000007">
    <property type="protein sequence ID" value="MFC5468183.1"/>
    <property type="molecule type" value="Genomic_DNA"/>
</dbReference>
<name>A0ABW0LR31_9BACL</name>
<feature type="region of interest" description="Disordered" evidence="1">
    <location>
        <begin position="1"/>
        <end position="54"/>
    </location>
</feature>
<keyword evidence="3" id="KW-1185">Reference proteome</keyword>
<gene>
    <name evidence="2" type="ORF">ACFPPD_05575</name>
</gene>
<accession>A0ABW0LR31</accession>